<dbReference type="InterPro" id="IPR018247">
    <property type="entry name" value="EF_Hand_1_Ca_BS"/>
</dbReference>
<gene>
    <name evidence="4" type="ORF">EKE94_07845</name>
</gene>
<dbReference type="InterPro" id="IPR011992">
    <property type="entry name" value="EF-hand-dom_pair"/>
</dbReference>
<feature type="signal peptide" evidence="2">
    <location>
        <begin position="1"/>
        <end position="20"/>
    </location>
</feature>
<sequence>MSRKLILTAGLSAVALTAIAGLGARAEIAAAPPAVQSVSDGGTRADQGRGRRGPDFATLDTDGDGRLTAEDVAAARTGRFEAADTDGNGTLDVEEIAAAAQRRMARRMVERFDGNGDGALSPDEMPDRGAGQLAHLRAMDADWDGAVTEAEFAARPAQRRGRPHGAGQGWHHHAPHGPARGGAMPDVMPEVRAPEAMGVPDAPGAAD</sequence>
<feature type="domain" description="EF-hand" evidence="3">
    <location>
        <begin position="80"/>
        <end position="106"/>
    </location>
</feature>
<keyword evidence="2" id="KW-0732">Signal</keyword>
<evidence type="ECO:0000256" key="2">
    <source>
        <dbReference type="SAM" id="SignalP"/>
    </source>
</evidence>
<accession>A0A438AJE8</accession>
<evidence type="ECO:0000313" key="4">
    <source>
        <dbReference type="EMBL" id="RVV98802.1"/>
    </source>
</evidence>
<dbReference type="PROSITE" id="PS00018">
    <property type="entry name" value="EF_HAND_1"/>
    <property type="match status" value="2"/>
</dbReference>
<reference evidence="4 5" key="1">
    <citation type="submission" date="2018-11" db="EMBL/GenBank/DDBJ databases">
        <title>Mesobaculum littorinae gen. nov., sp. nov., isolated from Littorina scabra that represents a novel genus of the order Rhodobacteraceae.</title>
        <authorList>
            <person name="Li F."/>
        </authorList>
    </citation>
    <scope>NUCLEOTIDE SEQUENCE [LARGE SCALE GENOMIC DNA]</scope>
    <source>
        <strain evidence="4 5">M0103</strain>
    </source>
</reference>
<feature type="region of interest" description="Disordered" evidence="1">
    <location>
        <begin position="154"/>
        <end position="207"/>
    </location>
</feature>
<dbReference type="AlphaFoldDB" id="A0A438AJE8"/>
<comment type="caution">
    <text evidence="4">The sequence shown here is derived from an EMBL/GenBank/DDBJ whole genome shotgun (WGS) entry which is preliminary data.</text>
</comment>
<dbReference type="EMBL" id="RQXX01000002">
    <property type="protein sequence ID" value="RVV98802.1"/>
    <property type="molecule type" value="Genomic_DNA"/>
</dbReference>
<dbReference type="PROSITE" id="PS50222">
    <property type="entry name" value="EF_HAND_2"/>
    <property type="match status" value="1"/>
</dbReference>
<evidence type="ECO:0000313" key="5">
    <source>
        <dbReference type="Proteomes" id="UP000285908"/>
    </source>
</evidence>
<dbReference type="Proteomes" id="UP000285908">
    <property type="component" value="Unassembled WGS sequence"/>
</dbReference>
<keyword evidence="5" id="KW-1185">Reference proteome</keyword>
<evidence type="ECO:0000259" key="3">
    <source>
        <dbReference type="PROSITE" id="PS50222"/>
    </source>
</evidence>
<name>A0A438AJE8_9RHOB</name>
<dbReference type="CDD" id="cd00051">
    <property type="entry name" value="EFh"/>
    <property type="match status" value="1"/>
</dbReference>
<feature type="chain" id="PRO_5019482702" evidence="2">
    <location>
        <begin position="21"/>
        <end position="207"/>
    </location>
</feature>
<proteinExistence type="predicted"/>
<evidence type="ECO:0000256" key="1">
    <source>
        <dbReference type="SAM" id="MobiDB-lite"/>
    </source>
</evidence>
<dbReference type="OrthoDB" id="5470953at2"/>
<dbReference type="GO" id="GO:0005509">
    <property type="term" value="F:calcium ion binding"/>
    <property type="evidence" value="ECO:0007669"/>
    <property type="project" value="InterPro"/>
</dbReference>
<feature type="compositionally biased region" description="Low complexity" evidence="1">
    <location>
        <begin position="176"/>
        <end position="185"/>
    </location>
</feature>
<dbReference type="RefSeq" id="WP_127906034.1">
    <property type="nucleotide sequence ID" value="NZ_RQXX01000002.1"/>
</dbReference>
<dbReference type="Pfam" id="PF13202">
    <property type="entry name" value="EF-hand_5"/>
    <property type="match status" value="3"/>
</dbReference>
<dbReference type="Gene3D" id="1.10.238.10">
    <property type="entry name" value="EF-hand"/>
    <property type="match status" value="2"/>
</dbReference>
<protein>
    <submittedName>
        <fullName evidence="4">Calcium sensor EFh</fullName>
    </submittedName>
</protein>
<feature type="region of interest" description="Disordered" evidence="1">
    <location>
        <begin position="32"/>
        <end position="64"/>
    </location>
</feature>
<organism evidence="4 5">
    <name type="scientific">Mesobaculum littorinae</name>
    <dbReference type="NCBI Taxonomy" id="2486419"/>
    <lineage>
        <taxon>Bacteria</taxon>
        <taxon>Pseudomonadati</taxon>
        <taxon>Pseudomonadota</taxon>
        <taxon>Alphaproteobacteria</taxon>
        <taxon>Rhodobacterales</taxon>
        <taxon>Roseobacteraceae</taxon>
        <taxon>Mesobaculum</taxon>
    </lineage>
</organism>
<dbReference type="SUPFAM" id="SSF47473">
    <property type="entry name" value="EF-hand"/>
    <property type="match status" value="1"/>
</dbReference>
<dbReference type="InterPro" id="IPR002048">
    <property type="entry name" value="EF_hand_dom"/>
</dbReference>